<evidence type="ECO:0000313" key="2">
    <source>
        <dbReference type="EMBL" id="SSC67117.1"/>
    </source>
</evidence>
<dbReference type="Proteomes" id="UP000254764">
    <property type="component" value="Unassembled WGS sequence"/>
</dbReference>
<name>A0A376AHH3_9HYPH</name>
<gene>
    <name evidence="2" type="ORF">RHIZ70_2825</name>
</gene>
<dbReference type="EMBL" id="UEYP01000003">
    <property type="protein sequence ID" value="SSC67117.1"/>
    <property type="molecule type" value="Genomic_DNA"/>
</dbReference>
<evidence type="ECO:0000313" key="3">
    <source>
        <dbReference type="Proteomes" id="UP000254764"/>
    </source>
</evidence>
<dbReference type="Pfam" id="PF05235">
    <property type="entry name" value="CHAD"/>
    <property type="match status" value="1"/>
</dbReference>
<proteinExistence type="predicted"/>
<accession>A0A376AHH3</accession>
<feature type="domain" description="CHAD" evidence="1">
    <location>
        <begin position="8"/>
        <end position="287"/>
    </location>
</feature>
<sequence length="303" mass="33862">MPYRIRPDRPFGEEVVAVASEQLRRAVSALEEQPEGLHEAIHEARKKFKRVRSLYRLVAVDQKQFRAVENGRLRDTARTLSVVRDATALVETVAYLENHALNDEERNALAHARAALTERRDALALAETDLPEKVSRAISACREAITALETASFPSSPRKAAKLLAKGWRKGLARARASLDNCHRSVHEEVFHELRKAGQAYWMNLSLLRDIWPSAMRAKRAEAKALVDTLGHEHDLALLADLLDRETGLIGGGEEFSHLLGAIIRQQQELRRDALAIAEHVFGDTPAREGTIIEALWITAATE</sequence>
<dbReference type="InterPro" id="IPR007899">
    <property type="entry name" value="CHAD_dom"/>
</dbReference>
<dbReference type="RefSeq" id="WP_115669784.1">
    <property type="nucleotide sequence ID" value="NZ_UEYP01000003.1"/>
</dbReference>
<dbReference type="PANTHER" id="PTHR39339">
    <property type="entry name" value="SLR1444 PROTEIN"/>
    <property type="match status" value="1"/>
</dbReference>
<dbReference type="InterPro" id="IPR038186">
    <property type="entry name" value="CHAD_dom_sf"/>
</dbReference>
<dbReference type="Gene3D" id="1.40.20.10">
    <property type="entry name" value="CHAD domain"/>
    <property type="match status" value="1"/>
</dbReference>
<dbReference type="PANTHER" id="PTHR39339:SF1">
    <property type="entry name" value="CHAD DOMAIN-CONTAINING PROTEIN"/>
    <property type="match status" value="1"/>
</dbReference>
<evidence type="ECO:0000259" key="1">
    <source>
        <dbReference type="PROSITE" id="PS51708"/>
    </source>
</evidence>
<dbReference type="SMART" id="SM00880">
    <property type="entry name" value="CHAD"/>
    <property type="match status" value="1"/>
</dbReference>
<dbReference type="STRING" id="1336235.GCA_000518785_02388"/>
<organism evidence="2 3">
    <name type="scientific">Ciceribacter selenitireducens ATCC BAA-1503</name>
    <dbReference type="NCBI Taxonomy" id="1336235"/>
    <lineage>
        <taxon>Bacteria</taxon>
        <taxon>Pseudomonadati</taxon>
        <taxon>Pseudomonadota</taxon>
        <taxon>Alphaproteobacteria</taxon>
        <taxon>Hyphomicrobiales</taxon>
        <taxon>Rhizobiaceae</taxon>
        <taxon>Ciceribacter</taxon>
    </lineage>
</organism>
<reference evidence="3" key="1">
    <citation type="submission" date="2018-07" db="EMBL/GenBank/DDBJ databases">
        <authorList>
            <person name="Peiro R."/>
            <person name="Begona"/>
            <person name="Cbmso G."/>
            <person name="Lopez M."/>
            <person name="Gonzalez S."/>
        </authorList>
    </citation>
    <scope>NUCLEOTIDE SEQUENCE [LARGE SCALE GENOMIC DNA]</scope>
</reference>
<dbReference type="PROSITE" id="PS51708">
    <property type="entry name" value="CHAD"/>
    <property type="match status" value="1"/>
</dbReference>
<dbReference type="OrthoDB" id="9810907at2"/>
<protein>
    <recommendedName>
        <fullName evidence="1">CHAD domain-containing protein</fullName>
    </recommendedName>
</protein>
<keyword evidence="3" id="KW-1185">Reference proteome</keyword>
<dbReference type="AlphaFoldDB" id="A0A376AHH3"/>